<evidence type="ECO:0000313" key="3">
    <source>
        <dbReference type="Proteomes" id="UP000001591"/>
    </source>
</evidence>
<proteinExistence type="predicted"/>
<dbReference type="EMBL" id="CP000613">
    <property type="protein sequence ID" value="ACI98499.1"/>
    <property type="molecule type" value="Genomic_DNA"/>
</dbReference>
<protein>
    <submittedName>
        <fullName evidence="2">Uncharacterized protein</fullName>
    </submittedName>
</protein>
<organism evidence="2 3">
    <name type="scientific">Rhodospirillum centenum (strain ATCC 51521 / SW)</name>
    <dbReference type="NCBI Taxonomy" id="414684"/>
    <lineage>
        <taxon>Bacteria</taxon>
        <taxon>Pseudomonadati</taxon>
        <taxon>Pseudomonadota</taxon>
        <taxon>Alphaproteobacteria</taxon>
        <taxon>Rhodospirillales</taxon>
        <taxon>Rhodospirillaceae</taxon>
        <taxon>Rhodospirillum</taxon>
    </lineage>
</organism>
<gene>
    <name evidence="2" type="ordered locus">RC1_1080</name>
</gene>
<feature type="region of interest" description="Disordered" evidence="1">
    <location>
        <begin position="1"/>
        <end position="21"/>
    </location>
</feature>
<sequence length="145" mass="16468">MRVAPVAAISDRHDRRSGSDANRRRRALFDFLMKEVHEIRELEPDQKALVRDNLRGFVQRQSLRSPDQPVPPPPSPEEAADTAAAAMAPAPSPELPADERENRRRLREEVRRLLMLHSDRATKIAAYIHGLMVATREVHVVDLDV</sequence>
<keyword evidence="3" id="KW-1185">Reference proteome</keyword>
<dbReference type="Proteomes" id="UP000001591">
    <property type="component" value="Chromosome"/>
</dbReference>
<feature type="compositionally biased region" description="Basic and acidic residues" evidence="1">
    <location>
        <begin position="10"/>
        <end position="21"/>
    </location>
</feature>
<evidence type="ECO:0000256" key="1">
    <source>
        <dbReference type="SAM" id="MobiDB-lite"/>
    </source>
</evidence>
<feature type="region of interest" description="Disordered" evidence="1">
    <location>
        <begin position="58"/>
        <end position="104"/>
    </location>
</feature>
<dbReference type="HOGENOM" id="CLU_1785363_0_0_5"/>
<dbReference type="AlphaFoldDB" id="B6ISR3"/>
<accession>B6ISR3</accession>
<dbReference type="KEGG" id="rce:RC1_1080"/>
<reference evidence="2 3" key="1">
    <citation type="journal article" date="2010" name="BMC Genomics">
        <title>Metabolic flexibility revealed in the genome of the cyst-forming alpha-1 proteobacterium Rhodospirillum centenum.</title>
        <authorList>
            <person name="Lu Y.K."/>
            <person name="Marden J."/>
            <person name="Han M."/>
            <person name="Swingley W.D."/>
            <person name="Mastrian S.D."/>
            <person name="Chowdhury S.R."/>
            <person name="Hao J."/>
            <person name="Helmy T."/>
            <person name="Kim S."/>
            <person name="Kurdoglu A.A."/>
            <person name="Matthies H.J."/>
            <person name="Rollo D."/>
            <person name="Stothard P."/>
            <person name="Blankenship R.E."/>
            <person name="Bauer C.E."/>
            <person name="Touchman J.W."/>
        </authorList>
    </citation>
    <scope>NUCLEOTIDE SEQUENCE [LARGE SCALE GENOMIC DNA]</scope>
    <source>
        <strain evidence="3">ATCC 51521 / SW</strain>
    </source>
</reference>
<evidence type="ECO:0000313" key="2">
    <source>
        <dbReference type="EMBL" id="ACI98499.1"/>
    </source>
</evidence>
<dbReference type="eggNOG" id="ENOG502ZMD9">
    <property type="taxonomic scope" value="Bacteria"/>
</dbReference>
<name>B6ISR3_RHOCS</name>